<reference evidence="1" key="1">
    <citation type="journal article" date="2014" name="Int. J. Syst. Evol. Microbiol.">
        <title>Complete genome sequence of Corynebacterium casei LMG S-19264T (=DSM 44701T), isolated from a smear-ripened cheese.</title>
        <authorList>
            <consortium name="US DOE Joint Genome Institute (JGI-PGF)"/>
            <person name="Walter F."/>
            <person name="Albersmeier A."/>
            <person name="Kalinowski J."/>
            <person name="Ruckert C."/>
        </authorList>
    </citation>
    <scope>NUCLEOTIDE SEQUENCE</scope>
    <source>
        <strain evidence="1">JCM 4714</strain>
    </source>
</reference>
<evidence type="ECO:0000313" key="1">
    <source>
        <dbReference type="EMBL" id="GGW24052.1"/>
    </source>
</evidence>
<dbReference type="AlphaFoldDB" id="A0A918MI35"/>
<dbReference type="Proteomes" id="UP000655443">
    <property type="component" value="Unassembled WGS sequence"/>
</dbReference>
<sequence length="54" mass="5741">MHDSELHAALRPRQLNMELTIDVLDRIGVFLDGRTAVVRDAAGTAPAEGGGIGR</sequence>
<dbReference type="EMBL" id="BMVG01000085">
    <property type="protein sequence ID" value="GGW24052.1"/>
    <property type="molecule type" value="Genomic_DNA"/>
</dbReference>
<gene>
    <name evidence="1" type="ORF">GCM10010339_93840</name>
</gene>
<name>A0A918MI35_9ACTN</name>
<accession>A0A918MI35</accession>
<keyword evidence="2" id="KW-1185">Reference proteome</keyword>
<reference evidence="1" key="2">
    <citation type="submission" date="2020-09" db="EMBL/GenBank/DDBJ databases">
        <authorList>
            <person name="Sun Q."/>
            <person name="Ohkuma M."/>
        </authorList>
    </citation>
    <scope>NUCLEOTIDE SEQUENCE</scope>
    <source>
        <strain evidence="1">JCM 4714</strain>
    </source>
</reference>
<proteinExistence type="predicted"/>
<comment type="caution">
    <text evidence="1">The sequence shown here is derived from an EMBL/GenBank/DDBJ whole genome shotgun (WGS) entry which is preliminary data.</text>
</comment>
<protein>
    <submittedName>
        <fullName evidence="1">Uncharacterized protein</fullName>
    </submittedName>
</protein>
<evidence type="ECO:0000313" key="2">
    <source>
        <dbReference type="Proteomes" id="UP000655443"/>
    </source>
</evidence>
<organism evidence="1 2">
    <name type="scientific">Streptomyces alanosinicus</name>
    <dbReference type="NCBI Taxonomy" id="68171"/>
    <lineage>
        <taxon>Bacteria</taxon>
        <taxon>Bacillati</taxon>
        <taxon>Actinomycetota</taxon>
        <taxon>Actinomycetes</taxon>
        <taxon>Kitasatosporales</taxon>
        <taxon>Streptomycetaceae</taxon>
        <taxon>Streptomyces</taxon>
    </lineage>
</organism>